<feature type="signal peptide" evidence="1">
    <location>
        <begin position="1"/>
        <end position="22"/>
    </location>
</feature>
<proteinExistence type="predicted"/>
<reference evidence="2 3" key="1">
    <citation type="submission" date="2019-03" db="EMBL/GenBank/DDBJ databases">
        <title>Genomic Encyclopedia of Type Strains, Phase IV (KMG-IV): sequencing the most valuable type-strain genomes for metagenomic binning, comparative biology and taxonomic classification.</title>
        <authorList>
            <person name="Goeker M."/>
        </authorList>
    </citation>
    <scope>NUCLEOTIDE SEQUENCE [LARGE SCALE GENOMIC DNA]</scope>
    <source>
        <strain evidence="2 3">DSM 26752</strain>
    </source>
</reference>
<dbReference type="Proteomes" id="UP000294567">
    <property type="component" value="Unassembled WGS sequence"/>
</dbReference>
<protein>
    <submittedName>
        <fullName evidence="2">Uncharacterized protein</fullName>
    </submittedName>
</protein>
<keyword evidence="1" id="KW-0732">Signal</keyword>
<gene>
    <name evidence="2" type="ORF">EDD65_1184</name>
</gene>
<evidence type="ECO:0000313" key="3">
    <source>
        <dbReference type="Proteomes" id="UP000294567"/>
    </source>
</evidence>
<keyword evidence="3" id="KW-1185">Reference proteome</keyword>
<organism evidence="2 3">
    <name type="scientific">Keratinibaculum paraultunense</name>
    <dbReference type="NCBI Taxonomy" id="1278232"/>
    <lineage>
        <taxon>Bacteria</taxon>
        <taxon>Bacillati</taxon>
        <taxon>Bacillota</taxon>
        <taxon>Tissierellia</taxon>
        <taxon>Tissierellales</taxon>
        <taxon>Tepidimicrobiaceae</taxon>
        <taxon>Keratinibaculum</taxon>
    </lineage>
</organism>
<sequence length="50" mass="5663">MKKRLSALILILSLLVFNQSIRTSDLIVAGKDDLIDAHSYEDIYKNISIN</sequence>
<feature type="chain" id="PRO_5038421441" evidence="1">
    <location>
        <begin position="23"/>
        <end position="50"/>
    </location>
</feature>
<comment type="caution">
    <text evidence="2">The sequence shown here is derived from an EMBL/GenBank/DDBJ whole genome shotgun (WGS) entry which is preliminary data.</text>
</comment>
<dbReference type="RefSeq" id="WP_158280064.1">
    <property type="nucleotide sequence ID" value="NZ_CP068564.1"/>
</dbReference>
<accession>A0A4R3KMX8</accession>
<evidence type="ECO:0000256" key="1">
    <source>
        <dbReference type="SAM" id="SignalP"/>
    </source>
</evidence>
<dbReference type="AlphaFoldDB" id="A0A4R3KMX8"/>
<name>A0A4R3KMX8_9FIRM</name>
<dbReference type="EMBL" id="SMAE01000018">
    <property type="protein sequence ID" value="TCS85791.1"/>
    <property type="molecule type" value="Genomic_DNA"/>
</dbReference>
<evidence type="ECO:0000313" key="2">
    <source>
        <dbReference type="EMBL" id="TCS85791.1"/>
    </source>
</evidence>